<dbReference type="RefSeq" id="WP_088863256.1">
    <property type="nucleotide sequence ID" value="NZ_CP014854.1"/>
</dbReference>
<reference evidence="1 2" key="1">
    <citation type="submission" date="2016-03" db="EMBL/GenBank/DDBJ databases">
        <title>Complete genome sequence of Thermococcus celer.</title>
        <authorList>
            <person name="Oger P.M."/>
        </authorList>
    </citation>
    <scope>NUCLEOTIDE SEQUENCE [LARGE SCALE GENOMIC DNA]</scope>
    <source>
        <strain evidence="1 2">Vu 13</strain>
    </source>
</reference>
<dbReference type="KEGG" id="tce:A3L02_06990"/>
<dbReference type="GeneID" id="33324492"/>
<accession>A0A218P319</accession>
<dbReference type="Proteomes" id="UP000197156">
    <property type="component" value="Chromosome"/>
</dbReference>
<dbReference type="Gene3D" id="3.40.50.11570">
    <property type="entry name" value="Protein of unknown function DUF257"/>
    <property type="match status" value="1"/>
</dbReference>
<name>A0A218P319_THECE</name>
<dbReference type="Pfam" id="PF03192">
    <property type="entry name" value="DUF257"/>
    <property type="match status" value="1"/>
</dbReference>
<evidence type="ECO:0000313" key="1">
    <source>
        <dbReference type="EMBL" id="ASI99322.1"/>
    </source>
</evidence>
<proteinExistence type="predicted"/>
<protein>
    <submittedName>
        <fullName evidence="1">Uncharacterized protein</fullName>
    </submittedName>
</protein>
<dbReference type="EMBL" id="CP014854">
    <property type="protein sequence ID" value="ASI99322.1"/>
    <property type="molecule type" value="Genomic_DNA"/>
</dbReference>
<organism evidence="1 2">
    <name type="scientific">Thermococcus celer Vu 13 = JCM 8558</name>
    <dbReference type="NCBI Taxonomy" id="1293037"/>
    <lineage>
        <taxon>Archaea</taxon>
        <taxon>Methanobacteriati</taxon>
        <taxon>Methanobacteriota</taxon>
        <taxon>Thermococci</taxon>
        <taxon>Thermococcales</taxon>
        <taxon>Thermococcaceae</taxon>
        <taxon>Thermococcus</taxon>
    </lineage>
</organism>
<evidence type="ECO:0000313" key="2">
    <source>
        <dbReference type="Proteomes" id="UP000197156"/>
    </source>
</evidence>
<dbReference type="AlphaFoldDB" id="A0A218P319"/>
<gene>
    <name evidence="1" type="ORF">A3L02_06990</name>
</gene>
<dbReference type="OrthoDB" id="100687at2157"/>
<dbReference type="InterPro" id="IPR005489">
    <property type="entry name" value="DUF257"/>
</dbReference>
<sequence>MKEKDPIERLISMREAMVLVEYGAMDHPERVFYDIMRGWRERGITPLIVDIWDTLHVFLQNLRFSGVELRIDDVPVIKEKGMVAEGRVLGRVDVIEDFEHHLAIYGRIAKNVPKKSRNHTVVLGMEKFSFTFLDDPPKLERYFETITRRYLSTEDKVSVMFLNTTVASEYLMKGLEADSDCVLRVSDGEIRLLKCPEVAEDEV</sequence>
<keyword evidence="2" id="KW-1185">Reference proteome</keyword>